<protein>
    <submittedName>
        <fullName evidence="2">Cobalamin biosynthesis protein CobW</fullName>
    </submittedName>
</protein>
<dbReference type="InterPro" id="IPR011629">
    <property type="entry name" value="CobW-like_C"/>
</dbReference>
<dbReference type="EMBL" id="BRVS01000010">
    <property type="protein sequence ID" value="GLB67920.1"/>
    <property type="molecule type" value="Genomic_DNA"/>
</dbReference>
<accession>A0ABQ5MVE1</accession>
<evidence type="ECO:0000259" key="1">
    <source>
        <dbReference type="SMART" id="SM00833"/>
    </source>
</evidence>
<dbReference type="PANTHER" id="PTHR43603:SF1">
    <property type="entry name" value="ZINC-REGULATED GTPASE METALLOPROTEIN ACTIVATOR 1"/>
    <property type="match status" value="1"/>
</dbReference>
<evidence type="ECO:0000313" key="3">
    <source>
        <dbReference type="Proteomes" id="UP001209654"/>
    </source>
</evidence>
<dbReference type="SMART" id="SM00833">
    <property type="entry name" value="CobW_C"/>
    <property type="match status" value="1"/>
</dbReference>
<reference evidence="2 3" key="1">
    <citation type="journal article" date="2023" name="Int. J. Syst. Evol. Microbiol.">
        <title>Arthrobacter mangrovi sp. nov., an actinobacterium isolated from the rhizosphere of a mangrove.</title>
        <authorList>
            <person name="Hamada M."/>
            <person name="Saitou S."/>
            <person name="Enomoto N."/>
            <person name="Nanri K."/>
            <person name="Hidaka K."/>
            <person name="Miura T."/>
            <person name="Tamura T."/>
        </authorList>
    </citation>
    <scope>NUCLEOTIDE SEQUENCE [LARGE SCALE GENOMIC DNA]</scope>
    <source>
        <strain evidence="2 3">NBRC 112813</strain>
    </source>
</reference>
<organism evidence="2 3">
    <name type="scientific">Arthrobacter mangrovi</name>
    <dbReference type="NCBI Taxonomy" id="2966350"/>
    <lineage>
        <taxon>Bacteria</taxon>
        <taxon>Bacillati</taxon>
        <taxon>Actinomycetota</taxon>
        <taxon>Actinomycetes</taxon>
        <taxon>Micrococcales</taxon>
        <taxon>Micrococcaceae</taxon>
        <taxon>Arthrobacter</taxon>
    </lineage>
</organism>
<dbReference type="InterPro" id="IPR051927">
    <property type="entry name" value="Zn_Chap_cDPG_Synth"/>
</dbReference>
<dbReference type="Proteomes" id="UP001209654">
    <property type="component" value="Unassembled WGS sequence"/>
</dbReference>
<proteinExistence type="predicted"/>
<dbReference type="Pfam" id="PF07683">
    <property type="entry name" value="CobW_C"/>
    <property type="match status" value="1"/>
</dbReference>
<evidence type="ECO:0000313" key="2">
    <source>
        <dbReference type="EMBL" id="GLB67920.1"/>
    </source>
</evidence>
<dbReference type="PANTHER" id="PTHR43603">
    <property type="entry name" value="COBW DOMAIN-CONTAINING PROTEIN DDB_G0274527"/>
    <property type="match status" value="1"/>
</dbReference>
<keyword evidence="3" id="KW-1185">Reference proteome</keyword>
<feature type="domain" description="CobW C-terminal" evidence="1">
    <location>
        <begin position="235"/>
        <end position="350"/>
    </location>
</feature>
<gene>
    <name evidence="2" type="ORF">AHIS1636_23610</name>
</gene>
<name>A0ABQ5MVE1_9MICC</name>
<comment type="caution">
    <text evidence="2">The sequence shown here is derived from an EMBL/GenBank/DDBJ whole genome shotgun (WGS) entry which is preliminary data.</text>
</comment>
<sequence>MPVMPVILISSLDPFCRQAACDALGSSGPDDTVVLHDLLESGTVLRRIYRGARMVEREETPLEHGCLSCTVRLDVVPTVRRLLEEGLDRLVLGLPPSVPAETVVYAFGHTPGPLPDFASVVLACAPANLEDQLWDGHSLFESGYSPTAEDDRRPGEFLVRELAFCDTLHFSDPPIGAAAPAHHTRGTKLAAEVAPHAAVVRGKEDQPGRFDLREARARSHPGSVRVPASDANAPYRTIVLRAARPLHPGRFRLALAELASGNCWLRGRVWLASSPASRVALCGAGPRIWLEDTGPWLADKPGIDAASAAALSTDAALDWRDEHGDRGTVLALTGIEVDAVAGTRLLQHCQLTEAELARVPALRADPFGLPALTDPGSAGTPAGQ</sequence>